<dbReference type="InterPro" id="IPR050821">
    <property type="entry name" value="Cytosolic_carboxypeptidase"/>
</dbReference>
<dbReference type="GO" id="GO:0004180">
    <property type="term" value="F:carboxypeptidase activity"/>
    <property type="evidence" value="ECO:0007669"/>
    <property type="project" value="UniProtKB-KW"/>
</dbReference>
<feature type="domain" description="Peptidase M14" evidence="4">
    <location>
        <begin position="117"/>
        <end position="384"/>
    </location>
</feature>
<evidence type="ECO:0000256" key="2">
    <source>
        <dbReference type="PROSITE-ProRule" id="PRU01379"/>
    </source>
</evidence>
<comment type="similarity">
    <text evidence="2">Belongs to the peptidase M14 family.</text>
</comment>
<feature type="active site" description="Proton donor/acceptor" evidence="2">
    <location>
        <position position="361"/>
    </location>
</feature>
<proteinExistence type="inferred from homology"/>
<keyword evidence="5" id="KW-0645">Protease</keyword>
<protein>
    <submittedName>
        <fullName evidence="5">M14 family zinc carboxypeptidase</fullName>
    </submittedName>
</protein>
<dbReference type="EMBL" id="JBHSLN010000077">
    <property type="protein sequence ID" value="MFC5298632.1"/>
    <property type="molecule type" value="Genomic_DNA"/>
</dbReference>
<dbReference type="PANTHER" id="PTHR12756:SF11">
    <property type="entry name" value="CYTOSOLIC CARBOXYPEPTIDASE 1"/>
    <property type="match status" value="1"/>
</dbReference>
<dbReference type="Pfam" id="PF00246">
    <property type="entry name" value="Peptidase_M14"/>
    <property type="match status" value="1"/>
</dbReference>
<name>A0ABW0FGT1_9MICO</name>
<dbReference type="SUPFAM" id="SSF53187">
    <property type="entry name" value="Zn-dependent exopeptidases"/>
    <property type="match status" value="1"/>
</dbReference>
<dbReference type="Gene3D" id="3.40.630.10">
    <property type="entry name" value="Zn peptidases"/>
    <property type="match status" value="1"/>
</dbReference>
<evidence type="ECO:0000259" key="4">
    <source>
        <dbReference type="PROSITE" id="PS52035"/>
    </source>
</evidence>
<comment type="caution">
    <text evidence="5">The sequence shown here is derived from an EMBL/GenBank/DDBJ whole genome shotgun (WGS) entry which is preliminary data.</text>
</comment>
<evidence type="ECO:0000256" key="3">
    <source>
        <dbReference type="SAM" id="MobiDB-lite"/>
    </source>
</evidence>
<reference evidence="6" key="1">
    <citation type="journal article" date="2019" name="Int. J. Syst. Evol. Microbiol.">
        <title>The Global Catalogue of Microorganisms (GCM) 10K type strain sequencing project: providing services to taxonomists for standard genome sequencing and annotation.</title>
        <authorList>
            <consortium name="The Broad Institute Genomics Platform"/>
            <consortium name="The Broad Institute Genome Sequencing Center for Infectious Disease"/>
            <person name="Wu L."/>
            <person name="Ma J."/>
        </authorList>
    </citation>
    <scope>NUCLEOTIDE SEQUENCE [LARGE SCALE GENOMIC DNA]</scope>
    <source>
        <strain evidence="6">CGMCC 1.16455</strain>
    </source>
</reference>
<comment type="cofactor">
    <cofactor evidence="1">
        <name>Zn(2+)</name>
        <dbReference type="ChEBI" id="CHEBI:29105"/>
    </cofactor>
</comment>
<feature type="region of interest" description="Disordered" evidence="3">
    <location>
        <begin position="224"/>
        <end position="243"/>
    </location>
</feature>
<gene>
    <name evidence="5" type="ORF">ACFPK8_14050</name>
</gene>
<accession>A0ABW0FGT1</accession>
<keyword evidence="6" id="KW-1185">Reference proteome</keyword>
<evidence type="ECO:0000256" key="1">
    <source>
        <dbReference type="ARBA" id="ARBA00001947"/>
    </source>
</evidence>
<sequence>MSTEHPVNPEHPVQVDTGFPGGNAVIERVEADRIVLRPDLRDTIGDWFYWCICVRGAQGRDLTVQVRRDGGPGIGVRGPAVSTDGGHHWTWLGADSVSGDEFSLTVPEHTTELRLSFGMSYTADHLERFLAANAAHGALERGLLTHSEQGRPVDLLRLGNLRGAPPRRVLLTGRHHACEMMASHVLEGLLAHVLGGDDVEARWLAEHVELVVVPFVDVDGVARGDQGKNRAPHDHARDYGPEGGLYPETRAIRQLLVNTGRFDAVLDLHCPNVAGPTNQRAYFVGSEGAENWEAVQRLAAALEEETATGPLEYRRADDLPFGTAWNGPANYLSRDGLETPLTSLDAFCADHGDIGTHAVLEFPYADAHGAEVNTATARAFGAALARALAQHLAGNGAGQG</sequence>
<dbReference type="PROSITE" id="PS52035">
    <property type="entry name" value="PEPTIDASE_M14"/>
    <property type="match status" value="1"/>
</dbReference>
<feature type="compositionally biased region" description="Basic and acidic residues" evidence="3">
    <location>
        <begin position="224"/>
        <end position="240"/>
    </location>
</feature>
<evidence type="ECO:0000313" key="5">
    <source>
        <dbReference type="EMBL" id="MFC5298632.1"/>
    </source>
</evidence>
<dbReference type="RefSeq" id="WP_343926573.1">
    <property type="nucleotide sequence ID" value="NZ_BAAAIR010000104.1"/>
</dbReference>
<dbReference type="Proteomes" id="UP001595937">
    <property type="component" value="Unassembled WGS sequence"/>
</dbReference>
<organism evidence="5 6">
    <name type="scientific">Brachybacterium tyrofermentans</name>
    <dbReference type="NCBI Taxonomy" id="47848"/>
    <lineage>
        <taxon>Bacteria</taxon>
        <taxon>Bacillati</taxon>
        <taxon>Actinomycetota</taxon>
        <taxon>Actinomycetes</taxon>
        <taxon>Micrococcales</taxon>
        <taxon>Dermabacteraceae</taxon>
        <taxon>Brachybacterium</taxon>
    </lineage>
</organism>
<dbReference type="InterPro" id="IPR000834">
    <property type="entry name" value="Peptidase_M14"/>
</dbReference>
<evidence type="ECO:0000313" key="6">
    <source>
        <dbReference type="Proteomes" id="UP001595937"/>
    </source>
</evidence>
<dbReference type="PANTHER" id="PTHR12756">
    <property type="entry name" value="CYTOSOLIC CARBOXYPEPTIDASE"/>
    <property type="match status" value="1"/>
</dbReference>
<keyword evidence="5" id="KW-0378">Hydrolase</keyword>
<keyword evidence="5" id="KW-0121">Carboxypeptidase</keyword>
<dbReference type="GeneID" id="303299324"/>